<dbReference type="OrthoDB" id="9801997at2"/>
<dbReference type="InterPro" id="IPR004675">
    <property type="entry name" value="AhpD_core"/>
</dbReference>
<keyword evidence="2" id="KW-0560">Oxidoreductase</keyword>
<accession>A0A2N9W0I3</accession>
<name>A0A2N9W0I3_9HYPH</name>
<evidence type="ECO:0000259" key="1">
    <source>
        <dbReference type="Pfam" id="PF02627"/>
    </source>
</evidence>
<dbReference type="PANTHER" id="PTHR34846:SF10">
    <property type="entry name" value="CYTOPLASMIC PROTEIN"/>
    <property type="match status" value="1"/>
</dbReference>
<dbReference type="KEGG" id="pht:BLM14_01880"/>
<dbReference type="AlphaFoldDB" id="A0A2N9W0I3"/>
<dbReference type="InterPro" id="IPR003779">
    <property type="entry name" value="CMD-like"/>
</dbReference>
<dbReference type="EMBL" id="MZMT01000023">
    <property type="protein sequence ID" value="PIO45251.1"/>
    <property type="molecule type" value="Genomic_DNA"/>
</dbReference>
<feature type="domain" description="Carboxymuconolactone decarboxylase-like" evidence="1">
    <location>
        <begin position="12"/>
        <end position="92"/>
    </location>
</feature>
<dbReference type="Gene3D" id="1.20.1290.10">
    <property type="entry name" value="AhpD-like"/>
    <property type="match status" value="1"/>
</dbReference>
<organism evidence="2 3">
    <name type="scientific">Phyllobacterium zundukense</name>
    <dbReference type="NCBI Taxonomy" id="1867719"/>
    <lineage>
        <taxon>Bacteria</taxon>
        <taxon>Pseudomonadati</taxon>
        <taxon>Pseudomonadota</taxon>
        <taxon>Alphaproteobacteria</taxon>
        <taxon>Hyphomicrobiales</taxon>
        <taxon>Phyllobacteriaceae</taxon>
        <taxon>Phyllobacterium</taxon>
    </lineage>
</organism>
<dbReference type="NCBIfam" id="TIGR00778">
    <property type="entry name" value="ahpD_dom"/>
    <property type="match status" value="1"/>
</dbReference>
<evidence type="ECO:0000313" key="3">
    <source>
        <dbReference type="Proteomes" id="UP000232163"/>
    </source>
</evidence>
<sequence length="148" mass="16425">MTPRFMPFKIAPDLIKTLVNLENGLAAGLERSLTELVKLRASQINGCAYCIHMHVTDALSHGETEMRLFMLDAWRESSLYTDRERAALAWTESLTLLADTGAPDDDYALVKKQFNEVELVNLTLTIGAINLWNRLQVAARAAHPANAG</sequence>
<dbReference type="PANTHER" id="PTHR34846">
    <property type="entry name" value="4-CARBOXYMUCONOLACTONE DECARBOXYLASE FAMILY PROTEIN (AFU_ORTHOLOGUE AFUA_6G11590)"/>
    <property type="match status" value="1"/>
</dbReference>
<dbReference type="InterPro" id="IPR029032">
    <property type="entry name" value="AhpD-like"/>
</dbReference>
<keyword evidence="2" id="KW-0575">Peroxidase</keyword>
<dbReference type="GO" id="GO:0051920">
    <property type="term" value="F:peroxiredoxin activity"/>
    <property type="evidence" value="ECO:0007669"/>
    <property type="project" value="InterPro"/>
</dbReference>
<dbReference type="Proteomes" id="UP000232163">
    <property type="component" value="Unassembled WGS sequence"/>
</dbReference>
<dbReference type="RefSeq" id="WP_100000984.1">
    <property type="nucleotide sequence ID" value="NZ_CP017940.1"/>
</dbReference>
<proteinExistence type="predicted"/>
<reference evidence="2 3" key="1">
    <citation type="journal article" date="2017" name="Int J Environ Stud">
        <title>Does the Miocene-Pliocene relict legume Oxytropis triphylla form nitrogen-fixing nodules with a combination of bacterial strains?</title>
        <authorList>
            <person name="Safronova V."/>
            <person name="Belimov A."/>
            <person name="Sazanova A."/>
            <person name="Kuznetsova I."/>
            <person name="Popova J."/>
            <person name="Andronov E."/>
            <person name="Verkhozina A."/>
            <person name="Tikhonovich I."/>
        </authorList>
    </citation>
    <scope>NUCLEOTIDE SEQUENCE [LARGE SCALE GENOMIC DNA]</scope>
    <source>
        <strain evidence="2 3">Tri-38</strain>
    </source>
</reference>
<dbReference type="SUPFAM" id="SSF69118">
    <property type="entry name" value="AhpD-like"/>
    <property type="match status" value="1"/>
</dbReference>
<keyword evidence="3" id="KW-1185">Reference proteome</keyword>
<comment type="caution">
    <text evidence="2">The sequence shown here is derived from an EMBL/GenBank/DDBJ whole genome shotgun (WGS) entry which is preliminary data.</text>
</comment>
<gene>
    <name evidence="2" type="ORF">B5P45_09285</name>
</gene>
<evidence type="ECO:0000313" key="2">
    <source>
        <dbReference type="EMBL" id="PIO45251.1"/>
    </source>
</evidence>
<protein>
    <submittedName>
        <fullName evidence="2">Alkylhydroperoxidase</fullName>
    </submittedName>
</protein>
<dbReference type="Pfam" id="PF02627">
    <property type="entry name" value="CMD"/>
    <property type="match status" value="1"/>
</dbReference>